<proteinExistence type="predicted"/>
<dbReference type="EMBL" id="JAULSU010000005">
    <property type="protein sequence ID" value="KAK0616687.1"/>
    <property type="molecule type" value="Genomic_DNA"/>
</dbReference>
<name>A0AA40BX23_9PEZI</name>
<reference evidence="2" key="1">
    <citation type="submission" date="2023-06" db="EMBL/GenBank/DDBJ databases">
        <title>Genome-scale phylogeny and comparative genomics of the fungal order Sordariales.</title>
        <authorList>
            <consortium name="Lawrence Berkeley National Laboratory"/>
            <person name="Hensen N."/>
            <person name="Bonometti L."/>
            <person name="Westerberg I."/>
            <person name="Brannstrom I.O."/>
            <person name="Guillou S."/>
            <person name="Cros-Aarteil S."/>
            <person name="Calhoun S."/>
            <person name="Haridas S."/>
            <person name="Kuo A."/>
            <person name="Mondo S."/>
            <person name="Pangilinan J."/>
            <person name="Riley R."/>
            <person name="Labutti K."/>
            <person name="Andreopoulos B."/>
            <person name="Lipzen A."/>
            <person name="Chen C."/>
            <person name="Yanf M."/>
            <person name="Daum C."/>
            <person name="Ng V."/>
            <person name="Clum A."/>
            <person name="Steindorff A."/>
            <person name="Ohm R."/>
            <person name="Martin F."/>
            <person name="Silar P."/>
            <person name="Natvig D."/>
            <person name="Lalanne C."/>
            <person name="Gautier V."/>
            <person name="Ament-Velasquez S.L."/>
            <person name="Kruys A."/>
            <person name="Hutchinson M.I."/>
            <person name="Powell A.J."/>
            <person name="Barry K."/>
            <person name="Miller A.N."/>
            <person name="Grigoriev I.V."/>
            <person name="Debuchy R."/>
            <person name="Gladieux P."/>
            <person name="Thoren M.H."/>
            <person name="Johannesson H."/>
        </authorList>
    </citation>
    <scope>NUCLEOTIDE SEQUENCE</scope>
    <source>
        <strain evidence="2">CBS 606.72</strain>
    </source>
</reference>
<evidence type="ECO:0000313" key="3">
    <source>
        <dbReference type="Proteomes" id="UP001175000"/>
    </source>
</evidence>
<protein>
    <submittedName>
        <fullName evidence="2">Uncharacterized protein</fullName>
    </submittedName>
</protein>
<evidence type="ECO:0000313" key="2">
    <source>
        <dbReference type="EMBL" id="KAK0616687.1"/>
    </source>
</evidence>
<accession>A0AA40BX23</accession>
<organism evidence="2 3">
    <name type="scientific">Immersiella caudata</name>
    <dbReference type="NCBI Taxonomy" id="314043"/>
    <lineage>
        <taxon>Eukaryota</taxon>
        <taxon>Fungi</taxon>
        <taxon>Dikarya</taxon>
        <taxon>Ascomycota</taxon>
        <taxon>Pezizomycotina</taxon>
        <taxon>Sordariomycetes</taxon>
        <taxon>Sordariomycetidae</taxon>
        <taxon>Sordariales</taxon>
        <taxon>Lasiosphaeriaceae</taxon>
        <taxon>Immersiella</taxon>
    </lineage>
</organism>
<keyword evidence="3" id="KW-1185">Reference proteome</keyword>
<evidence type="ECO:0000256" key="1">
    <source>
        <dbReference type="SAM" id="MobiDB-lite"/>
    </source>
</evidence>
<feature type="region of interest" description="Disordered" evidence="1">
    <location>
        <begin position="164"/>
        <end position="198"/>
    </location>
</feature>
<dbReference type="Proteomes" id="UP001175000">
    <property type="component" value="Unassembled WGS sequence"/>
</dbReference>
<gene>
    <name evidence="2" type="ORF">B0T14DRAFT_497866</name>
</gene>
<sequence>MATTELESPCDMCSDAGSQDDREAWDNLSDVHTAVSTSKHQVRPPHDSDTFGLKQGRCHTCLAHLPEDAKTYSLPSTSCLNEVGLSLDAPRCDLCFGLAKAFDNFATQRPTLDERDARETWKQLKQAVSLSHQRKERNEDKILRAIEDDLDVEDAAMKKMLANCKPPKASGDKGKGKGKSEGTCNGGSRARDIALGIY</sequence>
<comment type="caution">
    <text evidence="2">The sequence shown here is derived from an EMBL/GenBank/DDBJ whole genome shotgun (WGS) entry which is preliminary data.</text>
</comment>
<feature type="compositionally biased region" description="Basic and acidic residues" evidence="1">
    <location>
        <begin position="170"/>
        <end position="180"/>
    </location>
</feature>
<dbReference type="AlphaFoldDB" id="A0AA40BX23"/>